<gene>
    <name evidence="1" type="ORF">Csa_004753</name>
</gene>
<reference evidence="1 2" key="3">
    <citation type="journal article" date="2010" name="BMC Genomics">
        <title>Transcriptome sequencing and comparative analysis of cucumber flowers with different sex types.</title>
        <authorList>
            <person name="Guo S."/>
            <person name="Zheng Y."/>
            <person name="Joung J.G."/>
            <person name="Liu S."/>
            <person name="Zhang Z."/>
            <person name="Crasta O.R."/>
            <person name="Sobral B.W."/>
            <person name="Xu Y."/>
            <person name="Huang S."/>
            <person name="Fei Z."/>
        </authorList>
    </citation>
    <scope>NUCLEOTIDE SEQUENCE [LARGE SCALE GENOMIC DNA]</scope>
    <source>
        <strain evidence="2">cv. 9930</strain>
        <tissue evidence="1">Leaf</tissue>
    </source>
</reference>
<evidence type="ECO:0000313" key="1">
    <source>
        <dbReference type="EMBL" id="KAE8637393.1"/>
    </source>
</evidence>
<dbReference type="EMBL" id="ACHR03000040">
    <property type="protein sequence ID" value="KAE8637393.1"/>
    <property type="molecule type" value="Genomic_DNA"/>
</dbReference>
<sequence>MIANESISQFPIHSAIPRDQSAGTNSSFIGAAERISSTKKSAITSHVPDVASAIEDLLEQTTKIFLPDCSLVGQDHSETSPIGALSNQWSK</sequence>
<reference evidence="1 2" key="2">
    <citation type="journal article" date="2009" name="PLoS ONE">
        <title>An integrated genetic and cytogenetic map of the cucumber genome.</title>
        <authorList>
            <person name="Ren Y."/>
            <person name="Zhang Z."/>
            <person name="Liu J."/>
            <person name="Staub J.E."/>
            <person name="Han Y."/>
            <person name="Cheng Z."/>
            <person name="Li X."/>
            <person name="Lu J."/>
            <person name="Miao H."/>
            <person name="Kang H."/>
            <person name="Xie B."/>
            <person name="Gu X."/>
            <person name="Wang X."/>
            <person name="Du Y."/>
            <person name="Jin W."/>
            <person name="Huang S."/>
        </authorList>
    </citation>
    <scope>NUCLEOTIDE SEQUENCE [LARGE SCALE GENOMIC DNA]</scope>
    <source>
        <strain evidence="2">cv. 9930</strain>
        <tissue evidence="1">Leaf</tissue>
    </source>
</reference>
<proteinExistence type="predicted"/>
<protein>
    <submittedName>
        <fullName evidence="1">Uncharacterized protein</fullName>
    </submittedName>
</protein>
<reference evidence="1 2" key="5">
    <citation type="journal article" date="2019" name="Gigascience">
        <title>A chromosome-scale genome assembly of cucumber (Cucumis sativus L.).</title>
        <authorList>
            <person name="Li Q."/>
            <person name="Li H."/>
            <person name="Huang W."/>
            <person name="Xu Y."/>
            <person name="Zhou Q."/>
            <person name="Wang S."/>
            <person name="Ruan J."/>
            <person name="Huang S."/>
            <person name="Zhang Z."/>
        </authorList>
    </citation>
    <scope>NUCLEOTIDE SEQUENCE [LARGE SCALE GENOMIC DNA]</scope>
    <source>
        <strain evidence="2">cv. 9930</strain>
        <tissue evidence="1">Leaf</tissue>
    </source>
</reference>
<comment type="caution">
    <text evidence="1">The sequence shown here is derived from an EMBL/GenBank/DDBJ whole genome shotgun (WGS) entry which is preliminary data.</text>
</comment>
<name>A0ACB6HBX2_CUCSA</name>
<accession>A0ACB6HBX2</accession>
<dbReference type="Proteomes" id="UP000029981">
    <property type="component" value="Unassembled WGS sequence"/>
</dbReference>
<reference evidence="1 2" key="4">
    <citation type="journal article" date="2011" name="BMC Genomics">
        <title>RNA-Seq improves annotation of protein-coding genes in the cucumber genome.</title>
        <authorList>
            <person name="Li Z."/>
            <person name="Zhang Z."/>
            <person name="Yan P."/>
            <person name="Huang S."/>
            <person name="Fei Z."/>
            <person name="Lin K."/>
        </authorList>
    </citation>
    <scope>NUCLEOTIDE SEQUENCE [LARGE SCALE GENOMIC DNA]</scope>
    <source>
        <strain evidence="2">cv. 9930</strain>
        <tissue evidence="1">Leaf</tissue>
    </source>
</reference>
<reference evidence="1 2" key="1">
    <citation type="journal article" date="2009" name="Nat. Genet.">
        <title>The genome of the cucumber, Cucumis sativus L.</title>
        <authorList>
            <person name="Huang S."/>
            <person name="Li R."/>
            <person name="Zhang Z."/>
            <person name="Li L."/>
            <person name="Gu X."/>
            <person name="Fan W."/>
            <person name="Lucas W.J."/>
            <person name="Wang X."/>
            <person name="Xie B."/>
            <person name="Ni P."/>
            <person name="Ren Y."/>
            <person name="Zhu H."/>
            <person name="Li J."/>
            <person name="Lin K."/>
            <person name="Jin W."/>
            <person name="Fei Z."/>
            <person name="Li G."/>
            <person name="Staub J."/>
            <person name="Kilian A."/>
            <person name="van der Vossen E.A."/>
            <person name="Wu Y."/>
            <person name="Guo J."/>
            <person name="He J."/>
            <person name="Jia Z."/>
            <person name="Ren Y."/>
            <person name="Tian G."/>
            <person name="Lu Y."/>
            <person name="Ruan J."/>
            <person name="Qian W."/>
            <person name="Wang M."/>
            <person name="Huang Q."/>
            <person name="Li B."/>
            <person name="Xuan Z."/>
            <person name="Cao J."/>
            <person name="Asan"/>
            <person name="Wu Z."/>
            <person name="Zhang J."/>
            <person name="Cai Q."/>
            <person name="Bai Y."/>
            <person name="Zhao B."/>
            <person name="Han Y."/>
            <person name="Li Y."/>
            <person name="Li X."/>
            <person name="Wang S."/>
            <person name="Shi Q."/>
            <person name="Liu S."/>
            <person name="Cho W.K."/>
            <person name="Kim J.Y."/>
            <person name="Xu Y."/>
            <person name="Heller-Uszynska K."/>
            <person name="Miao H."/>
            <person name="Cheng Z."/>
            <person name="Zhang S."/>
            <person name="Wu J."/>
            <person name="Yang Y."/>
            <person name="Kang H."/>
            <person name="Li M."/>
            <person name="Liang H."/>
            <person name="Ren X."/>
            <person name="Shi Z."/>
            <person name="Wen M."/>
            <person name="Jian M."/>
            <person name="Yang H."/>
            <person name="Zhang G."/>
            <person name="Yang Z."/>
            <person name="Chen R."/>
            <person name="Liu S."/>
            <person name="Li J."/>
            <person name="Ma L."/>
            <person name="Liu H."/>
            <person name="Zhou Y."/>
            <person name="Zhao J."/>
            <person name="Fang X."/>
            <person name="Li G."/>
            <person name="Fang L."/>
            <person name="Li Y."/>
            <person name="Liu D."/>
            <person name="Zheng H."/>
            <person name="Zhang Y."/>
            <person name="Qin N."/>
            <person name="Li Z."/>
            <person name="Yang G."/>
            <person name="Yang S."/>
            <person name="Bolund L."/>
            <person name="Kristiansen K."/>
            <person name="Zheng H."/>
            <person name="Li S."/>
            <person name="Zhang X."/>
            <person name="Yang H."/>
            <person name="Wang J."/>
            <person name="Sun R."/>
            <person name="Zhang B."/>
            <person name="Jiang S."/>
            <person name="Wang J."/>
            <person name="Du Y."/>
            <person name="Li S."/>
        </authorList>
    </citation>
    <scope>NUCLEOTIDE SEQUENCE [LARGE SCALE GENOMIC DNA]</scope>
    <source>
        <strain evidence="2">cv. 9930</strain>
        <tissue evidence="1">Leaf</tissue>
    </source>
</reference>
<organism evidence="1 2">
    <name type="scientific">Cucumis sativus</name>
    <name type="common">Cucumber</name>
    <dbReference type="NCBI Taxonomy" id="3659"/>
    <lineage>
        <taxon>Eukaryota</taxon>
        <taxon>Viridiplantae</taxon>
        <taxon>Streptophyta</taxon>
        <taxon>Embryophyta</taxon>
        <taxon>Tracheophyta</taxon>
        <taxon>Spermatophyta</taxon>
        <taxon>Magnoliopsida</taxon>
        <taxon>eudicotyledons</taxon>
        <taxon>Gunneridae</taxon>
        <taxon>Pentapetalae</taxon>
        <taxon>rosids</taxon>
        <taxon>fabids</taxon>
        <taxon>Cucurbitales</taxon>
        <taxon>Cucurbitaceae</taxon>
        <taxon>Benincaseae</taxon>
        <taxon>Cucumis</taxon>
    </lineage>
</organism>
<feature type="non-terminal residue" evidence="1">
    <location>
        <position position="91"/>
    </location>
</feature>
<keyword evidence="2" id="KW-1185">Reference proteome</keyword>
<evidence type="ECO:0000313" key="2">
    <source>
        <dbReference type="Proteomes" id="UP000029981"/>
    </source>
</evidence>